<evidence type="ECO:0000313" key="6">
    <source>
        <dbReference type="RefSeq" id="XP_067170798.1"/>
    </source>
</evidence>
<dbReference type="InterPro" id="IPR036179">
    <property type="entry name" value="Ig-like_dom_sf"/>
</dbReference>
<dbReference type="Gene3D" id="2.60.40.10">
    <property type="entry name" value="Immunoglobulins"/>
    <property type="match status" value="3"/>
</dbReference>
<dbReference type="InterPro" id="IPR013768">
    <property type="entry name" value="ICAM_N"/>
</dbReference>
<sequence>MSWHGHMALPLAAMFLALFGRAAPGAANSSFAVAVEGPAAVPYGEDALVNCSTTCPAAEAAGGLETSLAKELLRRGPGWLAVQLRNVTEPRARLLCYFTCFGQRKTAALTLEAYRFPDPLLAISAPNASLHEPVAVECSAVPSQPPGLQLWLRSNRWAQASGTEGHVRLELTAREEDDGLEFVCEAELLVGNQTLRKSSAPATLRVFYGPRMDEAGCPHRQNWTEGQEVTLRCSARGNPPPRVQCAQHGRPFPVAEAWTAARAHAGTYLCRAINRLGETERVVEVLVDYYDPPVLPAVLPVVAVLVAALLAGIIYGIYYRKKKIQEYELRKKQRQLEMQQLEMQPLSGHSPEAAASNGSAPAAGP</sequence>
<dbReference type="Proteomes" id="UP001652627">
    <property type="component" value="Chromosome 36"/>
</dbReference>
<protein>
    <submittedName>
        <fullName evidence="6">Intercellular adhesion molecule 1-like</fullName>
    </submittedName>
</protein>
<name>A0ABM4G0S9_9AVES</name>
<dbReference type="InterPro" id="IPR047012">
    <property type="entry name" value="ICAM_VCAM"/>
</dbReference>
<keyword evidence="2" id="KW-0472">Membrane</keyword>
<evidence type="ECO:0000259" key="4">
    <source>
        <dbReference type="PROSITE" id="PS50835"/>
    </source>
</evidence>
<evidence type="ECO:0000313" key="5">
    <source>
        <dbReference type="Proteomes" id="UP001652627"/>
    </source>
</evidence>
<feature type="chain" id="PRO_5045075443" evidence="3">
    <location>
        <begin position="23"/>
        <end position="365"/>
    </location>
</feature>
<keyword evidence="2" id="KW-0812">Transmembrane</keyword>
<evidence type="ECO:0000256" key="2">
    <source>
        <dbReference type="SAM" id="Phobius"/>
    </source>
</evidence>
<feature type="domain" description="Ig-like" evidence="4">
    <location>
        <begin position="117"/>
        <end position="203"/>
    </location>
</feature>
<keyword evidence="2" id="KW-1133">Transmembrane helix</keyword>
<dbReference type="InterPro" id="IPR013783">
    <property type="entry name" value="Ig-like_fold"/>
</dbReference>
<dbReference type="Pfam" id="PF13895">
    <property type="entry name" value="Ig_2"/>
    <property type="match status" value="1"/>
</dbReference>
<dbReference type="PANTHER" id="PTHR13771:SF9">
    <property type="entry name" value="INTERCELLULAR ADHESION MOLECULE 5"/>
    <property type="match status" value="1"/>
</dbReference>
<evidence type="ECO:0000256" key="3">
    <source>
        <dbReference type="SAM" id="SignalP"/>
    </source>
</evidence>
<feature type="region of interest" description="Disordered" evidence="1">
    <location>
        <begin position="340"/>
        <end position="365"/>
    </location>
</feature>
<keyword evidence="5" id="KW-1185">Reference proteome</keyword>
<keyword evidence="3" id="KW-0732">Signal</keyword>
<dbReference type="InterPro" id="IPR007110">
    <property type="entry name" value="Ig-like_dom"/>
</dbReference>
<organism evidence="5 6">
    <name type="scientific">Apteryx mantelli</name>
    <name type="common">North Island brown kiwi</name>
    <dbReference type="NCBI Taxonomy" id="2696672"/>
    <lineage>
        <taxon>Eukaryota</taxon>
        <taxon>Metazoa</taxon>
        <taxon>Chordata</taxon>
        <taxon>Craniata</taxon>
        <taxon>Vertebrata</taxon>
        <taxon>Euteleostomi</taxon>
        <taxon>Archelosauria</taxon>
        <taxon>Archosauria</taxon>
        <taxon>Dinosauria</taxon>
        <taxon>Saurischia</taxon>
        <taxon>Theropoda</taxon>
        <taxon>Coelurosauria</taxon>
        <taxon>Aves</taxon>
        <taxon>Palaeognathae</taxon>
        <taxon>Apterygiformes</taxon>
        <taxon>Apterygidae</taxon>
        <taxon>Apteryx</taxon>
    </lineage>
</organism>
<accession>A0ABM4G0S9</accession>
<feature type="compositionally biased region" description="Low complexity" evidence="1">
    <location>
        <begin position="353"/>
        <end position="365"/>
    </location>
</feature>
<feature type="transmembrane region" description="Helical" evidence="2">
    <location>
        <begin position="297"/>
        <end position="318"/>
    </location>
</feature>
<dbReference type="PROSITE" id="PS50835">
    <property type="entry name" value="IG_LIKE"/>
    <property type="match status" value="1"/>
</dbReference>
<dbReference type="SUPFAM" id="SSF48726">
    <property type="entry name" value="Immunoglobulin"/>
    <property type="match status" value="3"/>
</dbReference>
<feature type="signal peptide" evidence="3">
    <location>
        <begin position="1"/>
        <end position="22"/>
    </location>
</feature>
<evidence type="ECO:0000256" key="1">
    <source>
        <dbReference type="SAM" id="MobiDB-lite"/>
    </source>
</evidence>
<dbReference type="RefSeq" id="XP_067170798.1">
    <property type="nucleotide sequence ID" value="XM_067314697.1"/>
</dbReference>
<reference evidence="6" key="1">
    <citation type="submission" date="2025-08" db="UniProtKB">
        <authorList>
            <consortium name="RefSeq"/>
        </authorList>
    </citation>
    <scope>IDENTIFICATION</scope>
    <source>
        <tissue evidence="6">Blood</tissue>
    </source>
</reference>
<proteinExistence type="predicted"/>
<gene>
    <name evidence="6" type="primary">LOC136995041</name>
</gene>
<dbReference type="Pfam" id="PF03921">
    <property type="entry name" value="ICAM_N"/>
    <property type="match status" value="1"/>
</dbReference>
<dbReference type="PANTHER" id="PTHR13771">
    <property type="entry name" value="INTERCELLULAR ADHESION MOLECULE"/>
    <property type="match status" value="1"/>
</dbReference>
<dbReference type="GeneID" id="136995041"/>